<dbReference type="Proteomes" id="UP000234331">
    <property type="component" value="Unassembled WGS sequence"/>
</dbReference>
<keyword evidence="6" id="KW-1185">Reference proteome</keyword>
<evidence type="ECO:0000259" key="4">
    <source>
        <dbReference type="Pfam" id="PF13458"/>
    </source>
</evidence>
<dbReference type="Gene3D" id="3.40.50.2300">
    <property type="match status" value="1"/>
</dbReference>
<proteinExistence type="inferred from homology"/>
<name>A0A2I2KZ11_9ACTN</name>
<keyword evidence="2" id="KW-0732">Signal</keyword>
<dbReference type="PANTHER" id="PTHR30483:SF6">
    <property type="entry name" value="PERIPLASMIC BINDING PROTEIN OF ABC TRANSPORTER FOR NATURAL AMINO ACIDS"/>
    <property type="match status" value="1"/>
</dbReference>
<evidence type="ECO:0000313" key="5">
    <source>
        <dbReference type="EMBL" id="SNQ50912.1"/>
    </source>
</evidence>
<evidence type="ECO:0000256" key="2">
    <source>
        <dbReference type="ARBA" id="ARBA00022729"/>
    </source>
</evidence>
<dbReference type="InterPro" id="IPR028081">
    <property type="entry name" value="Leu-bd"/>
</dbReference>
<dbReference type="SUPFAM" id="SSF53822">
    <property type="entry name" value="Periplasmic binding protein-like I"/>
    <property type="match status" value="1"/>
</dbReference>
<accession>A0A2I2KZ11</accession>
<dbReference type="AlphaFoldDB" id="A0A2I2KZ11"/>
<feature type="compositionally biased region" description="Low complexity" evidence="3">
    <location>
        <begin position="131"/>
        <end position="147"/>
    </location>
</feature>
<reference evidence="5 6" key="1">
    <citation type="submission" date="2017-06" db="EMBL/GenBank/DDBJ databases">
        <authorList>
            <person name="Kim H.J."/>
            <person name="Triplett B.A."/>
        </authorList>
    </citation>
    <scope>NUCLEOTIDE SEQUENCE [LARGE SCALE GENOMIC DNA]</scope>
    <source>
        <strain evidence="5">FRACA_ARgP5</strain>
    </source>
</reference>
<dbReference type="InterPro" id="IPR028082">
    <property type="entry name" value="Peripla_BP_I"/>
</dbReference>
<feature type="region of interest" description="Disordered" evidence="3">
    <location>
        <begin position="122"/>
        <end position="147"/>
    </location>
</feature>
<feature type="domain" description="Leucine-binding protein" evidence="4">
    <location>
        <begin position="2"/>
        <end position="119"/>
    </location>
</feature>
<dbReference type="Pfam" id="PF13458">
    <property type="entry name" value="Peripla_BP_6"/>
    <property type="match status" value="1"/>
</dbReference>
<gene>
    <name evidence="5" type="ORF">FRACA_5610001</name>
</gene>
<dbReference type="PANTHER" id="PTHR30483">
    <property type="entry name" value="LEUCINE-SPECIFIC-BINDING PROTEIN"/>
    <property type="match status" value="1"/>
</dbReference>
<evidence type="ECO:0000313" key="6">
    <source>
        <dbReference type="Proteomes" id="UP000234331"/>
    </source>
</evidence>
<comment type="similarity">
    <text evidence="1">Belongs to the leucine-binding protein family.</text>
</comment>
<evidence type="ECO:0000256" key="3">
    <source>
        <dbReference type="SAM" id="MobiDB-lite"/>
    </source>
</evidence>
<dbReference type="InterPro" id="IPR051010">
    <property type="entry name" value="BCAA_transport"/>
</dbReference>
<dbReference type="EMBL" id="FZMO01000514">
    <property type="protein sequence ID" value="SNQ50912.1"/>
    <property type="molecule type" value="Genomic_DNA"/>
</dbReference>
<sequence length="147" mass="15230">MLPTSGALATYGSQSKGSLDAGISLVNKAGGIDGRQVKLTVIDDGGDGAQAVAKLQAYLSDHSKPDAVFSQYSSEALPLAPLTTQAGIFSVTSSITPALTDPKKFPYTFQQSIPIRTVIDVSPTTSSTRVTGRSATRPSTTSPDTRP</sequence>
<organism evidence="5 6">
    <name type="scientific">Frankia canadensis</name>
    <dbReference type="NCBI Taxonomy" id="1836972"/>
    <lineage>
        <taxon>Bacteria</taxon>
        <taxon>Bacillati</taxon>
        <taxon>Actinomycetota</taxon>
        <taxon>Actinomycetes</taxon>
        <taxon>Frankiales</taxon>
        <taxon>Frankiaceae</taxon>
        <taxon>Frankia</taxon>
    </lineage>
</organism>
<evidence type="ECO:0000256" key="1">
    <source>
        <dbReference type="ARBA" id="ARBA00010062"/>
    </source>
</evidence>
<protein>
    <recommendedName>
        <fullName evidence="4">Leucine-binding protein domain-containing protein</fullName>
    </recommendedName>
</protein>